<dbReference type="AlphaFoldDB" id="A0A9Q8URR6"/>
<feature type="region of interest" description="Disordered" evidence="1">
    <location>
        <begin position="468"/>
        <end position="547"/>
    </location>
</feature>
<evidence type="ECO:0000313" key="3">
    <source>
        <dbReference type="Proteomes" id="UP000756132"/>
    </source>
</evidence>
<sequence>MLKEPSSLRPSTGSSACSQPPGPEWNDRERRCLTDLGLRACMTARSRHTKAAIAEFNDALRGVVEVMVDSKSGNAKDIVQGATELTDEFGERLWLSPALQDRPWLFEAAPVFSMNYERIKGLLAKLLQAMLDARQHRSAVVEDSGGQLSAETYESRLVSGQNNPPQRRPAVHSRSLPAKPNEQQSNNIERHWPVDWYAKLAPGILVADAESLPPTRAEGLGKQMLQNLAWLAKYTDGTSFDLAKKALLAELLRRRSGQVPKDNTRISTKPTLQPQDVIRVIERVVPGCANQWKSCTSDASHIAASENPRRKSQEDVRKQGTEKKLCPTTTEWYSSSSTAKGADDGQPQKPAEPISVRPKRLEAASITIKSPRIPSTESVGRTKPDIPSQTSNDTDQSEQAGPNRGVTAQTPTQTAHANDGIGSSRGVTAETQSPATTEYFHALPFTAINGTKPEAAAKIDSSRRTVNTAILTDRTKTSTSSGTDPVDTTPVQGPANASTLASGKTRPEKPGVEDWQGSLSCQNRASPIPDGNASSDDSDLSSNASPVRDPLSRVASILATTFEKGPSPTASPLSKTLSKAALQDPDFNDLEQELVELRLSIRGDPSPPIEIAFQHCLTIEGILDQVLQSPFCDVVDLEEQCQGLWLRSSMPLGTKEIFMGPSQSETYVEFLRQVKEESRMAAGGPVVAAVEIELFW</sequence>
<organism evidence="2 3">
    <name type="scientific">Passalora fulva</name>
    <name type="common">Tomato leaf mold</name>
    <name type="synonym">Cladosporium fulvum</name>
    <dbReference type="NCBI Taxonomy" id="5499"/>
    <lineage>
        <taxon>Eukaryota</taxon>
        <taxon>Fungi</taxon>
        <taxon>Dikarya</taxon>
        <taxon>Ascomycota</taxon>
        <taxon>Pezizomycotina</taxon>
        <taxon>Dothideomycetes</taxon>
        <taxon>Dothideomycetidae</taxon>
        <taxon>Mycosphaerellales</taxon>
        <taxon>Mycosphaerellaceae</taxon>
        <taxon>Fulvia</taxon>
    </lineage>
</organism>
<name>A0A9Q8URR6_PASFU</name>
<gene>
    <name evidence="2" type="ORF">CLAFUR5_10059</name>
</gene>
<feature type="compositionally biased region" description="Polar residues" evidence="1">
    <location>
        <begin position="489"/>
        <end position="502"/>
    </location>
</feature>
<dbReference type="GeneID" id="71989937"/>
<feature type="compositionally biased region" description="Low complexity" evidence="1">
    <location>
        <begin position="532"/>
        <end position="545"/>
    </location>
</feature>
<feature type="compositionally biased region" description="Polar residues" evidence="1">
    <location>
        <begin position="327"/>
        <end position="339"/>
    </location>
</feature>
<feature type="compositionally biased region" description="Polar residues" evidence="1">
    <location>
        <begin position="156"/>
        <end position="165"/>
    </location>
</feature>
<protein>
    <submittedName>
        <fullName evidence="2">Uncharacterized protein</fullName>
    </submittedName>
</protein>
<feature type="compositionally biased region" description="Polar residues" evidence="1">
    <location>
        <begin position="8"/>
        <end position="18"/>
    </location>
</feature>
<proteinExistence type="predicted"/>
<evidence type="ECO:0000256" key="1">
    <source>
        <dbReference type="SAM" id="MobiDB-lite"/>
    </source>
</evidence>
<dbReference type="KEGG" id="ffu:CLAFUR5_10059"/>
<feature type="compositionally biased region" description="Polar residues" evidence="1">
    <location>
        <begin position="387"/>
        <end position="416"/>
    </location>
</feature>
<dbReference type="EMBL" id="CP090169">
    <property type="protein sequence ID" value="UJO20079.1"/>
    <property type="molecule type" value="Genomic_DNA"/>
</dbReference>
<accession>A0A9Q8URR6</accession>
<evidence type="ECO:0000313" key="2">
    <source>
        <dbReference type="EMBL" id="UJO20079.1"/>
    </source>
</evidence>
<feature type="region of interest" description="Disordered" evidence="1">
    <location>
        <begin position="299"/>
        <end position="433"/>
    </location>
</feature>
<dbReference type="Proteomes" id="UP000756132">
    <property type="component" value="Chromosome 7"/>
</dbReference>
<reference evidence="2" key="2">
    <citation type="journal article" date="2022" name="Microb. Genom.">
        <title>A chromosome-scale genome assembly of the tomato pathogen Cladosporium fulvum reveals a compartmentalized genome architecture and the presence of a dispensable chromosome.</title>
        <authorList>
            <person name="Zaccaron A.Z."/>
            <person name="Chen L.H."/>
            <person name="Samaras A."/>
            <person name="Stergiopoulos I."/>
        </authorList>
    </citation>
    <scope>NUCLEOTIDE SEQUENCE</scope>
    <source>
        <strain evidence="2">Race5_Kim</strain>
    </source>
</reference>
<reference evidence="2" key="1">
    <citation type="submission" date="2021-12" db="EMBL/GenBank/DDBJ databases">
        <authorList>
            <person name="Zaccaron A."/>
            <person name="Stergiopoulos I."/>
        </authorList>
    </citation>
    <scope>NUCLEOTIDE SEQUENCE</scope>
    <source>
        <strain evidence="2">Race5_Kim</strain>
    </source>
</reference>
<feature type="compositionally biased region" description="Basic and acidic residues" evidence="1">
    <location>
        <begin position="307"/>
        <end position="325"/>
    </location>
</feature>
<feature type="region of interest" description="Disordered" evidence="1">
    <location>
        <begin position="1"/>
        <end position="28"/>
    </location>
</feature>
<feature type="region of interest" description="Disordered" evidence="1">
    <location>
        <begin position="156"/>
        <end position="187"/>
    </location>
</feature>
<dbReference type="RefSeq" id="XP_047764445.1">
    <property type="nucleotide sequence ID" value="XM_047909207.1"/>
</dbReference>
<keyword evidence="3" id="KW-1185">Reference proteome</keyword>